<dbReference type="OrthoDB" id="5872299at2759"/>
<dbReference type="Gene3D" id="3.30.930.10">
    <property type="entry name" value="Bira Bifunctional Protein, Domain 2"/>
    <property type="match status" value="1"/>
</dbReference>
<dbReference type="SUPFAM" id="SSF55681">
    <property type="entry name" value="Class II aaRS and biotin synthetases"/>
    <property type="match status" value="1"/>
</dbReference>
<dbReference type="PANTHER" id="PTHR11451:SF44">
    <property type="entry name" value="THREONINE--TRNA LIGASE, CHLOROPLASTIC_MITOCHONDRIAL 2"/>
    <property type="match status" value="1"/>
</dbReference>
<evidence type="ECO:0000256" key="1">
    <source>
        <dbReference type="ARBA" id="ARBA00022917"/>
    </source>
</evidence>
<dbReference type="EMBL" id="JARK01000189">
    <property type="protein sequence ID" value="EYC40927.1"/>
    <property type="molecule type" value="Genomic_DNA"/>
</dbReference>
<reference evidence="3" key="1">
    <citation type="journal article" date="2015" name="Nat. Genet.">
        <title>The genome and transcriptome of the zoonotic hookworm Ancylostoma ceylanicum identify infection-specific gene families.</title>
        <authorList>
            <person name="Schwarz E.M."/>
            <person name="Hu Y."/>
            <person name="Antoshechkin I."/>
            <person name="Miller M.M."/>
            <person name="Sternberg P.W."/>
            <person name="Aroian R.V."/>
        </authorList>
    </citation>
    <scope>NUCLEOTIDE SEQUENCE</scope>
    <source>
        <strain evidence="3">HY135</strain>
    </source>
</reference>
<dbReference type="GO" id="GO:0004829">
    <property type="term" value="F:threonine-tRNA ligase activity"/>
    <property type="evidence" value="ECO:0007669"/>
    <property type="project" value="TreeGrafter"/>
</dbReference>
<proteinExistence type="predicted"/>
<dbReference type="Proteomes" id="UP000024635">
    <property type="component" value="Unassembled WGS sequence"/>
</dbReference>
<evidence type="ECO:0000313" key="2">
    <source>
        <dbReference type="EMBL" id="EYC40927.1"/>
    </source>
</evidence>
<dbReference type="AlphaFoldDB" id="A0A016WNU0"/>
<accession>A0A016WNU0</accession>
<organism evidence="2 3">
    <name type="scientific">Ancylostoma ceylanicum</name>
    <dbReference type="NCBI Taxonomy" id="53326"/>
    <lineage>
        <taxon>Eukaryota</taxon>
        <taxon>Metazoa</taxon>
        <taxon>Ecdysozoa</taxon>
        <taxon>Nematoda</taxon>
        <taxon>Chromadorea</taxon>
        <taxon>Rhabditida</taxon>
        <taxon>Rhabditina</taxon>
        <taxon>Rhabditomorpha</taxon>
        <taxon>Strongyloidea</taxon>
        <taxon>Ancylostomatidae</taxon>
        <taxon>Ancylostomatinae</taxon>
        <taxon>Ancylostoma</taxon>
    </lineage>
</organism>
<comment type="caution">
    <text evidence="2">The sequence shown here is derived from an EMBL/GenBank/DDBJ whole genome shotgun (WGS) entry which is preliminary data.</text>
</comment>
<name>A0A016WNU0_9BILA</name>
<dbReference type="GO" id="GO:0006435">
    <property type="term" value="P:threonyl-tRNA aminoacylation"/>
    <property type="evidence" value="ECO:0007669"/>
    <property type="project" value="TreeGrafter"/>
</dbReference>
<gene>
    <name evidence="2" type="primary">Acey_s0589.g372</name>
    <name evidence="2" type="ORF">Y032_0589g372</name>
</gene>
<dbReference type="InterPro" id="IPR045864">
    <property type="entry name" value="aa-tRNA-synth_II/BPL/LPL"/>
</dbReference>
<protein>
    <submittedName>
        <fullName evidence="2">Uncharacterized protein</fullName>
    </submittedName>
</protein>
<dbReference type="STRING" id="53326.A0A016WNU0"/>
<sequence>MTICTKSVTSKYSLPPAPIKEHHFAGSALPSQHALLATDIWDRIQEALVAVIKEKGIAVNVREGAAPHYGPRIDIIIRDSRGRYHLLARIQLDVELPERFDLAFISADRRPIRQHLLI</sequence>
<evidence type="ECO:0000313" key="3">
    <source>
        <dbReference type="Proteomes" id="UP000024635"/>
    </source>
</evidence>
<keyword evidence="3" id="KW-1185">Reference proteome</keyword>
<keyword evidence="1" id="KW-0648">Protein biosynthesis</keyword>
<dbReference type="PANTHER" id="PTHR11451">
    <property type="entry name" value="THREONINE-TRNA LIGASE"/>
    <property type="match status" value="1"/>
</dbReference>